<dbReference type="AlphaFoldDB" id="A0A3R9Y713"/>
<comment type="caution">
    <text evidence="1">The sequence shown here is derived from an EMBL/GenBank/DDBJ whole genome shotgun (WGS) entry which is preliminary data.</text>
</comment>
<dbReference type="RefSeq" id="WP_126700724.1">
    <property type="nucleotide sequence ID" value="NZ_RWKW01000053.1"/>
</dbReference>
<gene>
    <name evidence="1" type="ORF">EJC49_14865</name>
</gene>
<evidence type="ECO:0000313" key="2">
    <source>
        <dbReference type="Proteomes" id="UP000278398"/>
    </source>
</evidence>
<keyword evidence="2" id="KW-1185">Reference proteome</keyword>
<reference evidence="1 2" key="1">
    <citation type="submission" date="2018-12" db="EMBL/GenBank/DDBJ databases">
        <title>Mesorhizobium carbonis sp. nov., isolated from coal mine water.</title>
        <authorList>
            <person name="Xin W."/>
            <person name="Xu Z."/>
            <person name="Xiang F."/>
            <person name="Zhang J."/>
            <person name="Xi L."/>
            <person name="Liu J."/>
        </authorList>
    </citation>
    <scope>NUCLEOTIDE SEQUENCE [LARGE SCALE GENOMIC DNA]</scope>
    <source>
        <strain evidence="1 2">B2.3</strain>
    </source>
</reference>
<dbReference type="EMBL" id="RWKW01000053">
    <property type="protein sequence ID" value="RST85583.1"/>
    <property type="molecule type" value="Genomic_DNA"/>
</dbReference>
<protein>
    <submittedName>
        <fullName evidence="1">Uncharacterized protein</fullName>
    </submittedName>
</protein>
<sequence length="69" mass="7461">MDNSAKQQSPKVIDLDKILAEGGQYTPAWEGLFTPVAVVAIKAAAEKVECSPEEYIQIATLRQLDADKG</sequence>
<organism evidence="1 2">
    <name type="scientific">Aquibium carbonis</name>
    <dbReference type="NCBI Taxonomy" id="2495581"/>
    <lineage>
        <taxon>Bacteria</taxon>
        <taxon>Pseudomonadati</taxon>
        <taxon>Pseudomonadota</taxon>
        <taxon>Alphaproteobacteria</taxon>
        <taxon>Hyphomicrobiales</taxon>
        <taxon>Phyllobacteriaceae</taxon>
        <taxon>Aquibium</taxon>
    </lineage>
</organism>
<evidence type="ECO:0000313" key="1">
    <source>
        <dbReference type="EMBL" id="RST85583.1"/>
    </source>
</evidence>
<dbReference type="Proteomes" id="UP000278398">
    <property type="component" value="Unassembled WGS sequence"/>
</dbReference>
<proteinExistence type="predicted"/>
<accession>A0A3R9Y713</accession>
<name>A0A3R9Y713_9HYPH</name>